<dbReference type="Gene3D" id="1.20.1250.20">
    <property type="entry name" value="MFS general substrate transporter like domains"/>
    <property type="match status" value="1"/>
</dbReference>
<evidence type="ECO:0000259" key="5">
    <source>
        <dbReference type="PROSITE" id="PS50850"/>
    </source>
</evidence>
<dbReference type="InterPro" id="IPR050327">
    <property type="entry name" value="Proton-linked_MCT"/>
</dbReference>
<evidence type="ECO:0000313" key="7">
    <source>
        <dbReference type="Proteomes" id="UP001160550"/>
    </source>
</evidence>
<evidence type="ECO:0000313" key="6">
    <source>
        <dbReference type="EMBL" id="MDH7452031.1"/>
    </source>
</evidence>
<evidence type="ECO:0000256" key="1">
    <source>
        <dbReference type="ARBA" id="ARBA00022692"/>
    </source>
</evidence>
<feature type="transmembrane region" description="Helical" evidence="4">
    <location>
        <begin position="219"/>
        <end position="242"/>
    </location>
</feature>
<dbReference type="Proteomes" id="UP001160550">
    <property type="component" value="Unassembled WGS sequence"/>
</dbReference>
<name>A0ABT6MN71_9GAMM</name>
<feature type="transmembrane region" description="Helical" evidence="4">
    <location>
        <begin position="12"/>
        <end position="36"/>
    </location>
</feature>
<dbReference type="PROSITE" id="PS50850">
    <property type="entry name" value="MFS"/>
    <property type="match status" value="1"/>
</dbReference>
<keyword evidence="2 4" id="KW-1133">Transmembrane helix</keyword>
<feature type="transmembrane region" description="Helical" evidence="4">
    <location>
        <begin position="48"/>
        <end position="70"/>
    </location>
</feature>
<dbReference type="SUPFAM" id="SSF103473">
    <property type="entry name" value="MFS general substrate transporter"/>
    <property type="match status" value="1"/>
</dbReference>
<gene>
    <name evidence="6" type="ORF">QF205_02915</name>
</gene>
<dbReference type="InterPro" id="IPR036259">
    <property type="entry name" value="MFS_trans_sf"/>
</dbReference>
<dbReference type="PANTHER" id="PTHR11360:SF284">
    <property type="entry name" value="EG:103B4.3 PROTEIN-RELATED"/>
    <property type="match status" value="1"/>
</dbReference>
<proteinExistence type="predicted"/>
<protein>
    <submittedName>
        <fullName evidence="6">MFS transporter</fullName>
    </submittedName>
</protein>
<feature type="domain" description="Major facilitator superfamily (MFS) profile" evidence="5">
    <location>
        <begin position="10"/>
        <end position="396"/>
    </location>
</feature>
<feature type="transmembrane region" description="Helical" evidence="4">
    <location>
        <begin position="103"/>
        <end position="126"/>
    </location>
</feature>
<keyword evidence="1 4" id="KW-0812">Transmembrane</keyword>
<feature type="transmembrane region" description="Helical" evidence="4">
    <location>
        <begin position="283"/>
        <end position="301"/>
    </location>
</feature>
<dbReference type="CDD" id="cd17355">
    <property type="entry name" value="MFS_YcxA_like"/>
    <property type="match status" value="1"/>
</dbReference>
<feature type="transmembrane region" description="Helical" evidence="4">
    <location>
        <begin position="77"/>
        <end position="97"/>
    </location>
</feature>
<evidence type="ECO:0000256" key="2">
    <source>
        <dbReference type="ARBA" id="ARBA00022989"/>
    </source>
</evidence>
<evidence type="ECO:0000256" key="4">
    <source>
        <dbReference type="SAM" id="Phobius"/>
    </source>
</evidence>
<reference evidence="6" key="2">
    <citation type="submission" date="2023-04" db="EMBL/GenBank/DDBJ databases">
        <authorList>
            <person name="Sun J.-Q."/>
        </authorList>
    </citation>
    <scope>NUCLEOTIDE SEQUENCE</scope>
    <source>
        <strain evidence="6">CC-YY355</strain>
    </source>
</reference>
<comment type="caution">
    <text evidence="6">The sequence shown here is derived from an EMBL/GenBank/DDBJ whole genome shotgun (WGS) entry which is preliminary data.</text>
</comment>
<keyword evidence="3 4" id="KW-0472">Membrane</keyword>
<evidence type="ECO:0000256" key="3">
    <source>
        <dbReference type="ARBA" id="ARBA00023136"/>
    </source>
</evidence>
<feature type="transmembrane region" description="Helical" evidence="4">
    <location>
        <begin position="373"/>
        <end position="392"/>
    </location>
</feature>
<dbReference type="Pfam" id="PF07690">
    <property type="entry name" value="MFS_1"/>
    <property type="match status" value="1"/>
</dbReference>
<feature type="transmembrane region" description="Helical" evidence="4">
    <location>
        <begin position="254"/>
        <end position="276"/>
    </location>
</feature>
<feature type="transmembrane region" description="Helical" evidence="4">
    <location>
        <begin position="164"/>
        <end position="186"/>
    </location>
</feature>
<reference evidence="6" key="1">
    <citation type="journal article" date="2007" name="Int. J. Syst. Evol. Microbiol.">
        <title>Luteimonas composti sp. nov., a moderately thermophilic bacterium isolated from food waste.</title>
        <authorList>
            <person name="Young C.C."/>
            <person name="Kampfer P."/>
            <person name="Chen W.M."/>
            <person name="Yen W.S."/>
            <person name="Arun A.B."/>
            <person name="Lai W.A."/>
            <person name="Shen F.T."/>
            <person name="Rekha P.D."/>
            <person name="Lin K.Y."/>
            <person name="Chou J.H."/>
        </authorList>
    </citation>
    <scope>NUCLEOTIDE SEQUENCE</scope>
    <source>
        <strain evidence="6">CC-YY355</strain>
    </source>
</reference>
<feature type="transmembrane region" description="Helical" evidence="4">
    <location>
        <begin position="138"/>
        <end position="158"/>
    </location>
</feature>
<keyword evidence="7" id="KW-1185">Reference proteome</keyword>
<sequence length="405" mass="42412">MAGTHWLPRPWTIVLAGGIVMGLALGARHVQGLFLLPVTLERGWSRELFALALAMQNLTWGLVQPLAGLVADRHGTVRVVATGLLCYALGLCGMAWAGSPAAFVLSAGVLVGIALAGTAFGVIYAAVGRLVPEARRPWAIGISGAIGGLGQFLMVPAVQELIAAFGWQSALLGLAVLAAAALPLALPLRDAPATRHDQGEEPQSLRATLQVVRSHRGFWMLNAGFLACGFQLAFIATHLPAWLIDRGLGPRAGVAALATIALANIVGTWACGVLGGRLRQKRLLAAIYLVRALAIAAFVALPPSMAGVYVFAAVMGLLWLGTVPLTTGVLARAFGMRYLATLFGFVFMGHQLGSFLGVWMGGLFYEATGSYDAVWLGAVALGLAAAALHWPIDDRRVVYATAVAR</sequence>
<dbReference type="InterPro" id="IPR011701">
    <property type="entry name" value="MFS"/>
</dbReference>
<organism evidence="6 7">
    <name type="scientific">Luteimonas composti</name>
    <dbReference type="NCBI Taxonomy" id="398257"/>
    <lineage>
        <taxon>Bacteria</taxon>
        <taxon>Pseudomonadati</taxon>
        <taxon>Pseudomonadota</taxon>
        <taxon>Gammaproteobacteria</taxon>
        <taxon>Lysobacterales</taxon>
        <taxon>Lysobacteraceae</taxon>
        <taxon>Luteimonas</taxon>
    </lineage>
</organism>
<dbReference type="InterPro" id="IPR020846">
    <property type="entry name" value="MFS_dom"/>
</dbReference>
<dbReference type="RefSeq" id="WP_280941237.1">
    <property type="nucleotide sequence ID" value="NZ_JARYGX010000008.1"/>
</dbReference>
<feature type="transmembrane region" description="Helical" evidence="4">
    <location>
        <begin position="338"/>
        <end position="361"/>
    </location>
</feature>
<feature type="transmembrane region" description="Helical" evidence="4">
    <location>
        <begin position="307"/>
        <end position="331"/>
    </location>
</feature>
<dbReference type="PANTHER" id="PTHR11360">
    <property type="entry name" value="MONOCARBOXYLATE TRANSPORTER"/>
    <property type="match status" value="1"/>
</dbReference>
<dbReference type="EMBL" id="JARYGX010000008">
    <property type="protein sequence ID" value="MDH7452031.1"/>
    <property type="molecule type" value="Genomic_DNA"/>
</dbReference>
<accession>A0ABT6MN71</accession>